<protein>
    <submittedName>
        <fullName evidence="1">Uncharacterized protein</fullName>
    </submittedName>
</protein>
<feature type="non-terminal residue" evidence="1">
    <location>
        <position position="1"/>
    </location>
</feature>
<feature type="non-terminal residue" evidence="1">
    <location>
        <position position="542"/>
    </location>
</feature>
<comment type="caution">
    <text evidence="1">The sequence shown here is derived from an EMBL/GenBank/DDBJ whole genome shotgun (WGS) entry which is preliminary data.</text>
</comment>
<dbReference type="EMBL" id="LAZR01035231">
    <property type="protein sequence ID" value="KKL28062.1"/>
    <property type="molecule type" value="Genomic_DNA"/>
</dbReference>
<organism evidence="1">
    <name type="scientific">marine sediment metagenome</name>
    <dbReference type="NCBI Taxonomy" id="412755"/>
    <lineage>
        <taxon>unclassified sequences</taxon>
        <taxon>metagenomes</taxon>
        <taxon>ecological metagenomes</taxon>
    </lineage>
</organism>
<dbReference type="AlphaFoldDB" id="A0A0F9CNQ5"/>
<reference evidence="1" key="1">
    <citation type="journal article" date="2015" name="Nature">
        <title>Complex archaea that bridge the gap between prokaryotes and eukaryotes.</title>
        <authorList>
            <person name="Spang A."/>
            <person name="Saw J.H."/>
            <person name="Jorgensen S.L."/>
            <person name="Zaremba-Niedzwiedzka K."/>
            <person name="Martijn J."/>
            <person name="Lind A.E."/>
            <person name="van Eijk R."/>
            <person name="Schleper C."/>
            <person name="Guy L."/>
            <person name="Ettema T.J."/>
        </authorList>
    </citation>
    <scope>NUCLEOTIDE SEQUENCE</scope>
</reference>
<gene>
    <name evidence="1" type="ORF">LCGC14_2378910</name>
</gene>
<accession>A0A0F9CNQ5</accession>
<evidence type="ECO:0000313" key="1">
    <source>
        <dbReference type="EMBL" id="KKL28062.1"/>
    </source>
</evidence>
<name>A0A0F9CNQ5_9ZZZZ</name>
<proteinExistence type="predicted"/>
<sequence>KIEFQVGTTSTGSETLSPVEKLVGFHCVAFTPTTSPFYIQFRNLGSNADKDIQIDNVSIIDNSALEIDSSYVEAQLFQIMGAQSNDVKYLFRSGVAPYKLERLALASWSLIRVAWQDGPYITQNTTATTLTPAATSGVAVAVTASSIVGINNGLGFLSTDVGRLVRIDNGAFWGWGIIVGFTSTTIVDVHVKKTFAAATGTVDWRLGAWSDTTGWPKTGGFFEQRLYVASTDDQSQTLWGSQTGDFENFKPDDDTGTVEADDSLNFTLSADSINEIRWISAGEDTLAIGTTGGEWVPSASGIVITPLDITIRRQTTHGSALIAPLRIDHVVLFVQRAGRKIREFVFNFEIDSFLAPDLTRLAQHITVPSIVEMAFQQEPDSLVWVVRSDGILPTLTFRRDEDVVGWARQIIGGSFSGGATIVDSVISIIGDDDPSQVQSSANRNEVWLIVKRTINGATKRYMEFVEGYYDSLIHDQEDAYYSDSIITYDGASTTTITGLSHLEGETVKVWGDGAILPDVVVSSGQVILATAVKVAQIGLAYN</sequence>